<dbReference type="KEGG" id="rmr:Rmar_1846"/>
<organism evidence="1 2">
    <name type="scientific">Rhodothermus marinus (strain ATCC 43812 / DSM 4252 / R-10)</name>
    <name type="common">Rhodothermus obamensis</name>
    <dbReference type="NCBI Taxonomy" id="518766"/>
    <lineage>
        <taxon>Bacteria</taxon>
        <taxon>Pseudomonadati</taxon>
        <taxon>Rhodothermota</taxon>
        <taxon>Rhodothermia</taxon>
        <taxon>Rhodothermales</taxon>
        <taxon>Rhodothermaceae</taxon>
        <taxon>Rhodothermus</taxon>
    </lineage>
</organism>
<evidence type="ECO:0000313" key="1">
    <source>
        <dbReference type="EMBL" id="ACY48729.1"/>
    </source>
</evidence>
<accession>D0MJS1</accession>
<reference evidence="1 2" key="1">
    <citation type="journal article" date="2009" name="Stand. Genomic Sci.">
        <title>Complete genome sequence of Rhodothermus marinus type strain (R-10).</title>
        <authorList>
            <person name="Nolan M."/>
            <person name="Tindall B.J."/>
            <person name="Pomrenke H."/>
            <person name="Lapidus A."/>
            <person name="Copeland A."/>
            <person name="Glavina Del Rio T."/>
            <person name="Lucas S."/>
            <person name="Chen F."/>
            <person name="Tice H."/>
            <person name="Cheng J.F."/>
            <person name="Saunders E."/>
            <person name="Han C."/>
            <person name="Bruce D."/>
            <person name="Goodwin L."/>
            <person name="Chain P."/>
            <person name="Pitluck S."/>
            <person name="Ovchinikova G."/>
            <person name="Pati A."/>
            <person name="Ivanova N."/>
            <person name="Mavromatis K."/>
            <person name="Chen A."/>
            <person name="Palaniappan K."/>
            <person name="Land M."/>
            <person name="Hauser L."/>
            <person name="Chang Y.J."/>
            <person name="Jeffries C.D."/>
            <person name="Brettin T."/>
            <person name="Goker M."/>
            <person name="Bristow J."/>
            <person name="Eisen J.A."/>
            <person name="Markowitz V."/>
            <person name="Hugenholtz P."/>
            <person name="Kyrpides N.C."/>
            <person name="Klenk H.P."/>
            <person name="Detter J.C."/>
        </authorList>
    </citation>
    <scope>NUCLEOTIDE SEQUENCE [LARGE SCALE GENOMIC DNA]</scope>
    <source>
        <strain evidence="2">ATCC 43812 / DSM 4252 / R-10</strain>
    </source>
</reference>
<sequence length="62" mass="7309">MPEATPAPEECARHRRALELAIAWARDWHPGLNPYSLENALLRLVEEDVPQDQYLELWEELR</sequence>
<proteinExistence type="predicted"/>
<dbReference type="AlphaFoldDB" id="D0MJS1"/>
<name>D0MJS1_RHOM4</name>
<keyword evidence="2" id="KW-1185">Reference proteome</keyword>
<dbReference type="HOGENOM" id="CLU_2901283_0_0_10"/>
<dbReference type="EMBL" id="CP001807">
    <property type="protein sequence ID" value="ACY48729.1"/>
    <property type="molecule type" value="Genomic_DNA"/>
</dbReference>
<protein>
    <submittedName>
        <fullName evidence="1">Uncharacterized protein</fullName>
    </submittedName>
</protein>
<evidence type="ECO:0000313" key="2">
    <source>
        <dbReference type="Proteomes" id="UP000002221"/>
    </source>
</evidence>
<dbReference type="Proteomes" id="UP000002221">
    <property type="component" value="Chromosome"/>
</dbReference>
<gene>
    <name evidence="1" type="ordered locus">Rmar_1846</name>
</gene>